<dbReference type="InterPro" id="IPR006674">
    <property type="entry name" value="HD_domain"/>
</dbReference>
<dbReference type="Proteomes" id="UP000662904">
    <property type="component" value="Chromosome"/>
</dbReference>
<gene>
    <name evidence="3" type="primary">yhaM</name>
    <name evidence="3" type="ORF">H0A61_03038</name>
</gene>
<accession>A0A8A0RT03</accession>
<keyword evidence="4" id="KW-1185">Reference proteome</keyword>
<dbReference type="EMBL" id="CP059066">
    <property type="protein sequence ID" value="QSQ10628.1"/>
    <property type="molecule type" value="Genomic_DNA"/>
</dbReference>
<dbReference type="InterPro" id="IPR004365">
    <property type="entry name" value="NA-bd_OB_tRNA"/>
</dbReference>
<feature type="domain" description="HD" evidence="2">
    <location>
        <begin position="161"/>
        <end position="283"/>
    </location>
</feature>
<dbReference type="KEGG" id="kme:H0A61_03038"/>
<dbReference type="SUPFAM" id="SSF50249">
    <property type="entry name" value="Nucleic acid-binding proteins"/>
    <property type="match status" value="1"/>
</dbReference>
<dbReference type="AlphaFoldDB" id="A0A8A0RT03"/>
<dbReference type="EC" id="3.1.-.-" evidence="3"/>
<evidence type="ECO:0000259" key="2">
    <source>
        <dbReference type="PROSITE" id="PS51831"/>
    </source>
</evidence>
<dbReference type="GO" id="GO:0016787">
    <property type="term" value="F:hydrolase activity"/>
    <property type="evidence" value="ECO:0007669"/>
    <property type="project" value="UniProtKB-KW"/>
</dbReference>
<sequence length="316" mass="35551">MTNSKILIKDIQQGDFVNSKFAVVEKSLSLGKNGKYLRLILGDATGRIEARVWNDAEQVSFLFNVNDVVDVEAVAVDYNGIQLNIKRISKADSYNPLDFLPTSSKDIAKMWDSFRKTISDEISDIMLKKLLYSIFDDRIIEQKFKKSPAALTVHHAWIGGLLEHTLEVVHLCSFISRTYPESLNKELLIAGAMLHDLGKISEYAVSGVSFQQTDTGKLLGHPVIGCSMLKQKIDSIQGFSASTAVLLQHMVLSHHGKLEWGAPVKPQTVEAEMLFLCDLISARKTRFDVVKETCEKESWSAWDRFLERRVFAGNNR</sequence>
<dbReference type="Gene3D" id="1.10.3210.10">
    <property type="entry name" value="Hypothetical protein af1432"/>
    <property type="match status" value="1"/>
</dbReference>
<dbReference type="InterPro" id="IPR006675">
    <property type="entry name" value="HDIG_dom"/>
</dbReference>
<dbReference type="GO" id="GO:0003676">
    <property type="term" value="F:nucleic acid binding"/>
    <property type="evidence" value="ECO:0007669"/>
    <property type="project" value="InterPro"/>
</dbReference>
<evidence type="ECO:0000256" key="1">
    <source>
        <dbReference type="ARBA" id="ARBA00022801"/>
    </source>
</evidence>
<name>A0A8A0RT03_9FIRM</name>
<dbReference type="PROSITE" id="PS51831">
    <property type="entry name" value="HD"/>
    <property type="match status" value="1"/>
</dbReference>
<dbReference type="InterPro" id="IPR012340">
    <property type="entry name" value="NA-bd_OB-fold"/>
</dbReference>
<dbReference type="Gene3D" id="2.40.50.140">
    <property type="entry name" value="Nucleic acid-binding proteins"/>
    <property type="match status" value="1"/>
</dbReference>
<dbReference type="PANTHER" id="PTHR37294">
    <property type="entry name" value="3'-5' EXORIBONUCLEASE YHAM"/>
    <property type="match status" value="1"/>
</dbReference>
<dbReference type="SMART" id="SM00471">
    <property type="entry name" value="HDc"/>
    <property type="match status" value="1"/>
</dbReference>
<dbReference type="PANTHER" id="PTHR37294:SF1">
    <property type="entry name" value="3'-5' EXORIBONUCLEASE YHAM"/>
    <property type="match status" value="1"/>
</dbReference>
<dbReference type="CDD" id="cd00077">
    <property type="entry name" value="HDc"/>
    <property type="match status" value="1"/>
</dbReference>
<organism evidence="3 4">
    <name type="scientific">Koleobacter methoxysyntrophicus</name>
    <dbReference type="NCBI Taxonomy" id="2751313"/>
    <lineage>
        <taxon>Bacteria</taxon>
        <taxon>Bacillati</taxon>
        <taxon>Bacillota</taxon>
        <taxon>Clostridia</taxon>
        <taxon>Koleobacterales</taxon>
        <taxon>Koleobacteraceae</taxon>
        <taxon>Koleobacter</taxon>
    </lineage>
</organism>
<evidence type="ECO:0000313" key="3">
    <source>
        <dbReference type="EMBL" id="QSQ10628.1"/>
    </source>
</evidence>
<proteinExistence type="predicted"/>
<dbReference type="InterPro" id="IPR050798">
    <property type="entry name" value="YhaM_exoribonuc/phosphodiest"/>
</dbReference>
<dbReference type="SUPFAM" id="SSF109604">
    <property type="entry name" value="HD-domain/PDEase-like"/>
    <property type="match status" value="1"/>
</dbReference>
<dbReference type="GO" id="GO:0031125">
    <property type="term" value="P:rRNA 3'-end processing"/>
    <property type="evidence" value="ECO:0007669"/>
    <property type="project" value="TreeGrafter"/>
</dbReference>
<dbReference type="InterPro" id="IPR003607">
    <property type="entry name" value="HD/PDEase_dom"/>
</dbReference>
<protein>
    <submittedName>
        <fullName evidence="3">3'-5' exoribonuclease YhaM</fullName>
        <ecNumber evidence="3">3.1.-.-</ecNumber>
    </submittedName>
</protein>
<keyword evidence="1 3" id="KW-0378">Hydrolase</keyword>
<evidence type="ECO:0000313" key="4">
    <source>
        <dbReference type="Proteomes" id="UP000662904"/>
    </source>
</evidence>
<dbReference type="NCBIfam" id="TIGR00277">
    <property type="entry name" value="HDIG"/>
    <property type="match status" value="1"/>
</dbReference>
<dbReference type="Pfam" id="PF01336">
    <property type="entry name" value="tRNA_anti-codon"/>
    <property type="match status" value="1"/>
</dbReference>
<dbReference type="Pfam" id="PF01966">
    <property type="entry name" value="HD"/>
    <property type="match status" value="1"/>
</dbReference>
<dbReference type="RefSeq" id="WP_206707934.1">
    <property type="nucleotide sequence ID" value="NZ_CP059066.1"/>
</dbReference>
<reference evidence="3" key="1">
    <citation type="submission" date="2020-07" db="EMBL/GenBank/DDBJ databases">
        <title>Koleobacter methoxysyntrophicus gen. nov., sp. nov., a novel anaerobic bacterium isolated from deep subsurface oil field and proposal of Koleobacterales ord. nov. in the phylum Firmicutes.</title>
        <authorList>
            <person name="Sakamoto S."/>
            <person name="Tamaki H."/>
        </authorList>
    </citation>
    <scope>NUCLEOTIDE SEQUENCE</scope>
    <source>
        <strain evidence="3">NRmbB1</strain>
    </source>
</reference>